<accession>A0A2I0KHD8</accession>
<feature type="region of interest" description="Disordered" evidence="1">
    <location>
        <begin position="1"/>
        <end position="25"/>
    </location>
</feature>
<evidence type="ECO:0000256" key="1">
    <source>
        <dbReference type="SAM" id="MobiDB-lite"/>
    </source>
</evidence>
<dbReference type="Proteomes" id="UP000233551">
    <property type="component" value="Unassembled WGS sequence"/>
</dbReference>
<proteinExistence type="predicted"/>
<name>A0A2I0KHD8_PUNGR</name>
<protein>
    <submittedName>
        <fullName evidence="2">Uncharacterized protein</fullName>
    </submittedName>
</protein>
<evidence type="ECO:0000313" key="2">
    <source>
        <dbReference type="EMBL" id="PKI67613.1"/>
    </source>
</evidence>
<organism evidence="2 3">
    <name type="scientific">Punica granatum</name>
    <name type="common">Pomegranate</name>
    <dbReference type="NCBI Taxonomy" id="22663"/>
    <lineage>
        <taxon>Eukaryota</taxon>
        <taxon>Viridiplantae</taxon>
        <taxon>Streptophyta</taxon>
        <taxon>Embryophyta</taxon>
        <taxon>Tracheophyta</taxon>
        <taxon>Spermatophyta</taxon>
        <taxon>Magnoliopsida</taxon>
        <taxon>eudicotyledons</taxon>
        <taxon>Gunneridae</taxon>
        <taxon>Pentapetalae</taxon>
        <taxon>rosids</taxon>
        <taxon>malvids</taxon>
        <taxon>Myrtales</taxon>
        <taxon>Lythraceae</taxon>
        <taxon>Punica</taxon>
    </lineage>
</organism>
<sequence>MQELRPTLIPDHSGYVGAPPQSSSPLACSIPQSKIPHFTAGASPAKVQWPNSKAAFQRKCNRSSSNVGLPQIRIPRVSHPSTGFHTHTTAVKVSHPHTGFHTHTTAVRVSHPHRRVSHPHTGFHTHTAAVRVSHPLRCIRVSHPHTGFHTHTAAVRVSHPLRCIRVSHPHTGFHTHTTTVRVSHPFRCIRVSHPHRRSQGFTPAPLHSGFTPVPLLRSGFHTLSAAFGFHTLTPVFTPTPPQSGFHSRSAAFGFHTHTAAVRVSHPLRCIRVSHPHRRSQGFTPAPLHSGFTPTYRVSHSHYRSQGFTPVLLHSGLTPTLPQSGFYTRSAAFGFHTHTSGFTSTPPQSGTVLVDPTTLGTNDHHGHLEGSLAIQGRRPCLKIPSGASVVTSDPTCANRVYPPFHSGLFGAIRVCSTENSPNPTHQRSNPTLEDTIPHLGTRYDHSRLRGARTFTLLLCLWSFKGFEA</sequence>
<reference evidence="2 3" key="1">
    <citation type="submission" date="2017-11" db="EMBL/GenBank/DDBJ databases">
        <title>De-novo sequencing of pomegranate (Punica granatum L.) genome.</title>
        <authorList>
            <person name="Akparov Z."/>
            <person name="Amiraslanov A."/>
            <person name="Hajiyeva S."/>
            <person name="Abbasov M."/>
            <person name="Kaur K."/>
            <person name="Hamwieh A."/>
            <person name="Solovyev V."/>
            <person name="Salamov A."/>
            <person name="Braich B."/>
            <person name="Kosarev P."/>
            <person name="Mahmoud A."/>
            <person name="Hajiyev E."/>
            <person name="Babayeva S."/>
            <person name="Izzatullayeva V."/>
            <person name="Mammadov A."/>
            <person name="Mammadov A."/>
            <person name="Sharifova S."/>
            <person name="Ojaghi J."/>
            <person name="Eynullazada K."/>
            <person name="Bayramov B."/>
            <person name="Abdulazimova A."/>
            <person name="Shahmuradov I."/>
        </authorList>
    </citation>
    <scope>NUCLEOTIDE SEQUENCE [LARGE SCALE GENOMIC DNA]</scope>
    <source>
        <strain evidence="3">cv. AG2017</strain>
        <tissue evidence="2">Leaf</tissue>
    </source>
</reference>
<dbReference type="AlphaFoldDB" id="A0A2I0KHD8"/>
<dbReference type="EMBL" id="PGOL01000594">
    <property type="protein sequence ID" value="PKI67613.1"/>
    <property type="molecule type" value="Genomic_DNA"/>
</dbReference>
<evidence type="ECO:0000313" key="3">
    <source>
        <dbReference type="Proteomes" id="UP000233551"/>
    </source>
</evidence>
<gene>
    <name evidence="2" type="ORF">CRG98_011993</name>
</gene>
<keyword evidence="3" id="KW-1185">Reference proteome</keyword>
<comment type="caution">
    <text evidence="2">The sequence shown here is derived from an EMBL/GenBank/DDBJ whole genome shotgun (WGS) entry which is preliminary data.</text>
</comment>